<organism evidence="1 4">
    <name type="scientific">Ectropis obliqua nucleopolyhedrovirus</name>
    <dbReference type="NCBI Taxonomy" id="59376"/>
    <lineage>
        <taxon>Viruses</taxon>
        <taxon>Viruses incertae sedis</taxon>
        <taxon>Naldaviricetes</taxon>
        <taxon>Lefavirales</taxon>
        <taxon>Baculoviridae</taxon>
        <taxon>Alphabaculovirus</taxon>
        <taxon>Alphabaculovirus ecobliquae</taxon>
    </lineage>
</organism>
<dbReference type="OrthoDB" id="6161at10239"/>
<dbReference type="InterPro" id="IPR007799">
    <property type="entry name" value="Baculo_p47"/>
</dbReference>
<keyword evidence="4" id="KW-1185">Reference proteome</keyword>
<accession>A0EYT2</accession>
<evidence type="ECO:0000313" key="3">
    <source>
        <dbReference type="EMBL" id="QWV59615.1"/>
    </source>
</evidence>
<reference evidence="3" key="5">
    <citation type="submission" date="2021-06" db="EMBL/GenBank/DDBJ databases">
        <authorList>
            <person name="Xiao Q."/>
            <person name="Zhang X.X."/>
            <person name="Tang M.J."/>
        </authorList>
    </citation>
    <scope>NUCLEOTIDE SEQUENCE</scope>
    <source>
        <strain evidence="3">QF4</strain>
    </source>
</reference>
<dbReference type="Proteomes" id="UP000214344">
    <property type="component" value="Segment"/>
</dbReference>
<reference evidence="1 4" key="3">
    <citation type="journal article" date="2007" name="Virology">
        <title>Genome sequence and organization of a nucleopolyhedrovirus that infects the tea looper caterpillar, Ectropis obliqua.</title>
        <authorList>
            <person name="Ma X.C."/>
            <person name="Shang J.Y."/>
            <person name="Yang Z.N."/>
            <person name="Bao Y.Y."/>
            <person name="Xiao Q."/>
            <person name="Zhang C.X."/>
        </authorList>
    </citation>
    <scope>NUCLEOTIDE SEQUENCE [LARGE SCALE GENOMIC DNA]</scope>
    <source>
        <strain evidence="1 4">A1</strain>
    </source>
</reference>
<dbReference type="EMBL" id="MZ394738">
    <property type="protein sequence ID" value="QWV59615.1"/>
    <property type="molecule type" value="Genomic_DNA"/>
</dbReference>
<protein>
    <submittedName>
        <fullName evidence="1 2">p47</fullName>
    </submittedName>
</protein>
<reference evidence="1 4" key="1">
    <citation type="journal article" date="2006" name="J. Microbiol.">
        <title>Morphological, phylogenetic and biological characteristics of Ectropis obliqua single-nucleocapsid nucleopolyhedrovirus.</title>
        <authorList>
            <person name="Ma X.C."/>
            <person name="Xu H.J."/>
            <person name="Tang M.J."/>
            <person name="Xiao Q."/>
            <person name="Hong J."/>
            <person name="Zhang C.X."/>
        </authorList>
    </citation>
    <scope>NUCLEOTIDE SEQUENCE [LARGE SCALE GENOMIC DNA]</scope>
    <source>
        <strain evidence="1 4">A1</strain>
    </source>
</reference>
<dbReference type="KEGG" id="vg:5176427"/>
<gene>
    <name evidence="3" type="ORF">QF4000029</name>
    <name evidence="2" type="ORF">wdlz-06GM40</name>
</gene>
<evidence type="ECO:0000313" key="2">
    <source>
        <dbReference type="EMBL" id="AGS47890.1"/>
    </source>
</evidence>
<dbReference type="RefSeq" id="YP_874222.1">
    <property type="nucleotide sequence ID" value="NC_008586.1"/>
</dbReference>
<sequence>MSFARYYEIETQLLPQCCKYLNNKLMLYHLYLKGVNVVEPVNVVKTNVKVNYEGFIQMYNKIVVFDFKYLHQTNPNEINDYIDVEKKHLSGHDANMLKLLAQDRWAKSDFVRLYKILTQSNVKNLINFACNTLWERGYENHYTLGQQLSIRITTKLIQSGLDFKHQTGQEEKQTLSRGWHNAPFEKFVNSITSISDVIKRHRYYKKYIVLELSPGQKCKQLIEYFKNHFTIIENRNAFNLCAIEIEDDKNSLLYMKKFANLIDEKIVNVLFVTDVEYYMKTNNYMFYLYNSLKLYYYCLTNKFVFERKDYEIIFLINIIVSLEWHNNGHLNSFTLEKSIIYNPLELSTRRLNSIKRAATQSRTLSNDSEIKMDFIKGKRMKTGTHYGHRMIGL</sequence>
<proteinExistence type="predicted"/>
<reference evidence="2" key="4">
    <citation type="submission" date="2013-04" db="EMBL/GenBank/DDBJ databases">
        <authorList>
            <person name="Chen J."/>
            <person name="Hu Y."/>
            <person name="Yin Y."/>
            <person name="Wang B."/>
            <person name="Zhu Y."/>
        </authorList>
    </citation>
    <scope>NUCLEOTIDE SEQUENCE</scope>
    <source>
        <strain evidence="2">Unioasis 1</strain>
    </source>
</reference>
<evidence type="ECO:0000313" key="4">
    <source>
        <dbReference type="Proteomes" id="UP000214344"/>
    </source>
</evidence>
<dbReference type="GO" id="GO:0046782">
    <property type="term" value="P:regulation of viral transcription"/>
    <property type="evidence" value="ECO:0007669"/>
    <property type="project" value="InterPro"/>
</dbReference>
<name>A0EYT2_9ABAC</name>
<dbReference type="EMBL" id="DQ837165">
    <property type="protein sequence ID" value="ABI35713.1"/>
    <property type="molecule type" value="Genomic_DNA"/>
</dbReference>
<evidence type="ECO:0000313" key="1">
    <source>
        <dbReference type="EMBL" id="ABI35713.1"/>
    </source>
</evidence>
<dbReference type="Pfam" id="PF05112">
    <property type="entry name" value="Baculo_p47"/>
    <property type="match status" value="1"/>
</dbReference>
<dbReference type="EMBL" id="KC960018">
    <property type="protein sequence ID" value="AGS47890.1"/>
    <property type="molecule type" value="Genomic_DNA"/>
</dbReference>
<reference evidence="1" key="2">
    <citation type="submission" date="2006-07" db="EMBL/GenBank/DDBJ databases">
        <authorList>
            <person name="Zhang C.-X."/>
            <person name="Yang Z.-N."/>
            <person name="Ma X.-C."/>
            <person name="Xiao Q."/>
        </authorList>
    </citation>
    <scope>NUCLEOTIDE SEQUENCE</scope>
    <source>
        <strain evidence="1">A1</strain>
    </source>
</reference>